<evidence type="ECO:0000313" key="7">
    <source>
        <dbReference type="EMBL" id="CZF83526.1"/>
    </source>
</evidence>
<keyword evidence="2 5" id="KW-0560">Oxidoreductase</keyword>
<dbReference type="Proteomes" id="UP000073601">
    <property type="component" value="Unassembled WGS sequence"/>
</dbReference>
<evidence type="ECO:0000256" key="2">
    <source>
        <dbReference type="ARBA" id="ARBA00023002"/>
    </source>
</evidence>
<comment type="function">
    <text evidence="5">Has an important function as a repair enzyme for proteins that have been inactivated by oxidation. Catalyzes the reversible oxidation-reduction of methionine sulfoxide in proteins to methionine.</text>
</comment>
<evidence type="ECO:0000256" key="1">
    <source>
        <dbReference type="ARBA" id="ARBA00005591"/>
    </source>
</evidence>
<evidence type="ECO:0000256" key="4">
    <source>
        <dbReference type="ARBA" id="ARBA00048782"/>
    </source>
</evidence>
<comment type="catalytic activity">
    <reaction evidence="4 5">
        <text>[thioredoxin]-disulfide + L-methionine + H2O = L-methionine (S)-S-oxide + [thioredoxin]-dithiol</text>
        <dbReference type="Rhea" id="RHEA:19993"/>
        <dbReference type="Rhea" id="RHEA-COMP:10698"/>
        <dbReference type="Rhea" id="RHEA-COMP:10700"/>
        <dbReference type="ChEBI" id="CHEBI:15377"/>
        <dbReference type="ChEBI" id="CHEBI:29950"/>
        <dbReference type="ChEBI" id="CHEBI:50058"/>
        <dbReference type="ChEBI" id="CHEBI:57844"/>
        <dbReference type="ChEBI" id="CHEBI:58772"/>
        <dbReference type="EC" id="1.8.4.11"/>
    </reaction>
</comment>
<evidence type="ECO:0000259" key="6">
    <source>
        <dbReference type="Pfam" id="PF01625"/>
    </source>
</evidence>
<dbReference type="SUPFAM" id="SSF55068">
    <property type="entry name" value="Peptide methionine sulfoxide reductase"/>
    <property type="match status" value="1"/>
</dbReference>
<evidence type="ECO:0000256" key="3">
    <source>
        <dbReference type="ARBA" id="ARBA00047806"/>
    </source>
</evidence>
<name>A0A128FB36_9GAMM</name>
<evidence type="ECO:0000256" key="5">
    <source>
        <dbReference type="HAMAP-Rule" id="MF_01401"/>
    </source>
</evidence>
<protein>
    <recommendedName>
        <fullName evidence="5">Peptide methionine sulfoxide reductase MsrA</fullName>
        <shortName evidence="5">Protein-methionine-S-oxide reductase</shortName>
        <ecNumber evidence="5">1.8.4.11</ecNumber>
    </recommendedName>
    <alternativeName>
        <fullName evidence="5">Peptide-methionine (S)-S-oxide reductase</fullName>
        <shortName evidence="5">Peptide Met(O) reductase</shortName>
    </alternativeName>
</protein>
<reference evidence="8" key="1">
    <citation type="submission" date="2016-02" db="EMBL/GenBank/DDBJ databases">
        <authorList>
            <person name="Rodrigo-Torres Lidia"/>
            <person name="Arahal R.David."/>
        </authorList>
    </citation>
    <scope>NUCLEOTIDE SEQUENCE [LARGE SCALE GENOMIC DNA]</scope>
    <source>
        <strain evidence="8">CECT 8713</strain>
    </source>
</reference>
<proteinExistence type="inferred from homology"/>
<dbReference type="EMBL" id="FIZY01000024">
    <property type="protein sequence ID" value="CZF83526.1"/>
    <property type="molecule type" value="Genomic_DNA"/>
</dbReference>
<accession>A0A128FB36</accession>
<dbReference type="InterPro" id="IPR036509">
    <property type="entry name" value="Met_Sox_Rdtase_MsrA_sf"/>
</dbReference>
<dbReference type="PANTHER" id="PTHR42799:SF2">
    <property type="entry name" value="MITOCHONDRIAL PEPTIDE METHIONINE SULFOXIDE REDUCTASE"/>
    <property type="match status" value="1"/>
</dbReference>
<dbReference type="NCBIfam" id="TIGR00401">
    <property type="entry name" value="msrA"/>
    <property type="match status" value="1"/>
</dbReference>
<dbReference type="PANTHER" id="PTHR42799">
    <property type="entry name" value="MITOCHONDRIAL PEPTIDE METHIONINE SULFOXIDE REDUCTASE"/>
    <property type="match status" value="1"/>
</dbReference>
<comment type="similarity">
    <text evidence="1 5">Belongs to the MsrA Met sulfoxide reductase family.</text>
</comment>
<evidence type="ECO:0000313" key="8">
    <source>
        <dbReference type="Proteomes" id="UP000073601"/>
    </source>
</evidence>
<dbReference type="InterPro" id="IPR050162">
    <property type="entry name" value="MsrA_MetSO_reductase"/>
</dbReference>
<dbReference type="GO" id="GO:0033744">
    <property type="term" value="F:L-methionine:thioredoxin-disulfide S-oxidoreductase activity"/>
    <property type="evidence" value="ECO:0007669"/>
    <property type="project" value="RHEA"/>
</dbReference>
<dbReference type="GO" id="GO:0034599">
    <property type="term" value="P:cellular response to oxidative stress"/>
    <property type="evidence" value="ECO:0007669"/>
    <property type="project" value="TreeGrafter"/>
</dbReference>
<dbReference type="GO" id="GO:0008113">
    <property type="term" value="F:peptide-methionine (S)-S-oxide reductase activity"/>
    <property type="evidence" value="ECO:0007669"/>
    <property type="project" value="UniProtKB-UniRule"/>
</dbReference>
<dbReference type="GO" id="GO:0005737">
    <property type="term" value="C:cytoplasm"/>
    <property type="evidence" value="ECO:0007669"/>
    <property type="project" value="TreeGrafter"/>
</dbReference>
<sequence>MLINQKQLSITADQALPDRLEEIIPAEAHAVNGSMLSKEAPEGQAQILLGMGCFWGAERLFWKLDGVKSTSVGYSGGFTVNPTYRDVCSAQTGHTEVVQVVFDPSRISLEEILTQFWQSHDPTQGMRQGNDKGTQYRSAIYYFGDDQKAAALASRDAYQAALDAEGKAEITTEIAHAGPYYFAETYHQQYLEKNPNGYCGIGGTGVCLPPWER</sequence>
<comment type="catalytic activity">
    <reaction evidence="3 5">
        <text>L-methionyl-[protein] + [thioredoxin]-disulfide + H2O = L-methionyl-(S)-S-oxide-[protein] + [thioredoxin]-dithiol</text>
        <dbReference type="Rhea" id="RHEA:14217"/>
        <dbReference type="Rhea" id="RHEA-COMP:10698"/>
        <dbReference type="Rhea" id="RHEA-COMP:10700"/>
        <dbReference type="Rhea" id="RHEA-COMP:12313"/>
        <dbReference type="Rhea" id="RHEA-COMP:12315"/>
        <dbReference type="ChEBI" id="CHEBI:15377"/>
        <dbReference type="ChEBI" id="CHEBI:16044"/>
        <dbReference type="ChEBI" id="CHEBI:29950"/>
        <dbReference type="ChEBI" id="CHEBI:44120"/>
        <dbReference type="ChEBI" id="CHEBI:50058"/>
        <dbReference type="EC" id="1.8.4.11"/>
    </reaction>
</comment>
<keyword evidence="8" id="KW-1185">Reference proteome</keyword>
<feature type="domain" description="Peptide methionine sulphoxide reductase MsrA" evidence="6">
    <location>
        <begin position="46"/>
        <end position="199"/>
    </location>
</feature>
<dbReference type="InterPro" id="IPR002569">
    <property type="entry name" value="Met_Sox_Rdtase_MsrA_dom"/>
</dbReference>
<dbReference type="OrthoDB" id="4174719at2"/>
<organism evidence="7 8">
    <name type="scientific">Grimontia marina</name>
    <dbReference type="NCBI Taxonomy" id="646534"/>
    <lineage>
        <taxon>Bacteria</taxon>
        <taxon>Pseudomonadati</taxon>
        <taxon>Pseudomonadota</taxon>
        <taxon>Gammaproteobacteria</taxon>
        <taxon>Vibrionales</taxon>
        <taxon>Vibrionaceae</taxon>
        <taxon>Grimontia</taxon>
    </lineage>
</organism>
<dbReference type="FunFam" id="3.30.1060.10:FF:000001">
    <property type="entry name" value="Peptide methionine sulfoxide reductase MsrA"/>
    <property type="match status" value="1"/>
</dbReference>
<dbReference type="Gene3D" id="3.30.1060.10">
    <property type="entry name" value="Peptide methionine sulphoxide reductase MsrA"/>
    <property type="match status" value="1"/>
</dbReference>
<dbReference type="Pfam" id="PF01625">
    <property type="entry name" value="PMSR"/>
    <property type="match status" value="1"/>
</dbReference>
<gene>
    <name evidence="5 7" type="primary">msrA</name>
    <name evidence="7" type="ORF">GMA8713_02701</name>
</gene>
<dbReference type="EC" id="1.8.4.11" evidence="5"/>
<dbReference type="HAMAP" id="MF_01401">
    <property type="entry name" value="MsrA"/>
    <property type="match status" value="1"/>
</dbReference>
<feature type="active site" evidence="5">
    <location>
        <position position="53"/>
    </location>
</feature>
<dbReference type="AlphaFoldDB" id="A0A128FB36"/>